<keyword evidence="1" id="KW-0812">Transmembrane</keyword>
<dbReference type="AlphaFoldDB" id="A0AAD7YLZ0"/>
<name>A0AAD7YLZ0_MYTSE</name>
<keyword evidence="1" id="KW-1133">Transmembrane helix</keyword>
<evidence type="ECO:0000313" key="3">
    <source>
        <dbReference type="Proteomes" id="UP001231518"/>
    </source>
</evidence>
<sequence length="88" mass="10140">MANPNFRQDGDKNVLNIVVLWCCCLFFFVICGYGLYRHHTLEQRVIVLEKQFEEFRRGAAKVEEPVLKPGPELSRKERDVGDCICPPG</sequence>
<dbReference type="Proteomes" id="UP001231518">
    <property type="component" value="Chromosome 8"/>
</dbReference>
<evidence type="ECO:0000313" key="2">
    <source>
        <dbReference type="EMBL" id="KAJ8719258.1"/>
    </source>
</evidence>
<organism evidence="2 3">
    <name type="scientific">Mythimna separata</name>
    <name type="common">Oriental armyworm</name>
    <name type="synonym">Pseudaletia separata</name>
    <dbReference type="NCBI Taxonomy" id="271217"/>
    <lineage>
        <taxon>Eukaryota</taxon>
        <taxon>Metazoa</taxon>
        <taxon>Ecdysozoa</taxon>
        <taxon>Arthropoda</taxon>
        <taxon>Hexapoda</taxon>
        <taxon>Insecta</taxon>
        <taxon>Pterygota</taxon>
        <taxon>Neoptera</taxon>
        <taxon>Endopterygota</taxon>
        <taxon>Lepidoptera</taxon>
        <taxon>Glossata</taxon>
        <taxon>Ditrysia</taxon>
        <taxon>Noctuoidea</taxon>
        <taxon>Noctuidae</taxon>
        <taxon>Noctuinae</taxon>
        <taxon>Hadenini</taxon>
        <taxon>Mythimna</taxon>
    </lineage>
</organism>
<comment type="caution">
    <text evidence="2">The sequence shown here is derived from an EMBL/GenBank/DDBJ whole genome shotgun (WGS) entry which is preliminary data.</text>
</comment>
<keyword evidence="3" id="KW-1185">Reference proteome</keyword>
<reference evidence="2" key="1">
    <citation type="submission" date="2023-03" db="EMBL/GenBank/DDBJ databases">
        <title>Chromosome-level genomes of two armyworms, Mythimna separata and Mythimna loreyi, provide insights into the biosynthesis and reception of sex pheromones.</title>
        <authorList>
            <person name="Zhao H."/>
        </authorList>
    </citation>
    <scope>NUCLEOTIDE SEQUENCE</scope>
    <source>
        <strain evidence="2">BeijingLab</strain>
        <tissue evidence="2">Pupa</tissue>
    </source>
</reference>
<protein>
    <submittedName>
        <fullName evidence="2">Uncharacterized protein</fullName>
    </submittedName>
</protein>
<evidence type="ECO:0000256" key="1">
    <source>
        <dbReference type="SAM" id="Phobius"/>
    </source>
</evidence>
<feature type="transmembrane region" description="Helical" evidence="1">
    <location>
        <begin position="14"/>
        <end position="36"/>
    </location>
</feature>
<dbReference type="EMBL" id="JARGEI010000015">
    <property type="protein sequence ID" value="KAJ8719258.1"/>
    <property type="molecule type" value="Genomic_DNA"/>
</dbReference>
<proteinExistence type="predicted"/>
<gene>
    <name evidence="2" type="ORF">PYW07_016814</name>
</gene>
<keyword evidence="1" id="KW-0472">Membrane</keyword>
<accession>A0AAD7YLZ0</accession>